<accession>A0A1Y2F7X2</accession>
<evidence type="ECO:0000256" key="3">
    <source>
        <dbReference type="PROSITE-ProRule" id="PRU00023"/>
    </source>
</evidence>
<evidence type="ECO:0000313" key="4">
    <source>
        <dbReference type="EMBL" id="ORY79574.1"/>
    </source>
</evidence>
<reference evidence="4 5" key="1">
    <citation type="submission" date="2016-08" db="EMBL/GenBank/DDBJ databases">
        <title>A Parts List for Fungal Cellulosomes Revealed by Comparative Genomics.</title>
        <authorList>
            <consortium name="DOE Joint Genome Institute"/>
            <person name="Haitjema C.H."/>
            <person name="Gilmore S.P."/>
            <person name="Henske J.K."/>
            <person name="Solomon K.V."/>
            <person name="De Groot R."/>
            <person name="Kuo A."/>
            <person name="Mondo S.J."/>
            <person name="Salamov A.A."/>
            <person name="Labutti K."/>
            <person name="Zhao Z."/>
            <person name="Chiniquy J."/>
            <person name="Barry K."/>
            <person name="Brewer H.M."/>
            <person name="Purvine S.O."/>
            <person name="Wright A.T."/>
            <person name="Boxma B."/>
            <person name="Van Alen T."/>
            <person name="Hackstein J.H."/>
            <person name="Baker S.E."/>
            <person name="Grigoriev I.V."/>
            <person name="O'Malley M.A."/>
        </authorList>
    </citation>
    <scope>NUCLEOTIDE SEQUENCE [LARGE SCALE GENOMIC DNA]</scope>
    <source>
        <strain evidence="4 5">G1</strain>
    </source>
</reference>
<evidence type="ECO:0000256" key="2">
    <source>
        <dbReference type="ARBA" id="ARBA00023043"/>
    </source>
</evidence>
<dbReference type="InterPro" id="IPR051637">
    <property type="entry name" value="Ank_repeat_dom-contain_49"/>
</dbReference>
<dbReference type="Gene3D" id="1.25.40.20">
    <property type="entry name" value="Ankyrin repeat-containing domain"/>
    <property type="match status" value="2"/>
</dbReference>
<dbReference type="Pfam" id="PF12796">
    <property type="entry name" value="Ank_2"/>
    <property type="match status" value="1"/>
</dbReference>
<dbReference type="Pfam" id="PF13857">
    <property type="entry name" value="Ank_5"/>
    <property type="match status" value="1"/>
</dbReference>
<dbReference type="EMBL" id="MCOG01000014">
    <property type="protein sequence ID" value="ORY79574.1"/>
    <property type="molecule type" value="Genomic_DNA"/>
</dbReference>
<evidence type="ECO:0000256" key="1">
    <source>
        <dbReference type="ARBA" id="ARBA00022737"/>
    </source>
</evidence>
<sequence length="189" mass="21852">MQTYHKNDKEFIKFLIEHGADPNIEDHDGYTSLFYECKKRERRLMLKINMTKYQLIYACKSNNSELIKYLVERGAEINVRDNDGWSPLMYSCKNNNYNIIETTLIYACKSGNSEFVKYLIESKVKINAKDDEGSAPLIYGCLSDNYEIVKYLIENGAEINTKDDWDGTPLENACGIQIVLRNIKKIYGG</sequence>
<dbReference type="Pfam" id="PF00023">
    <property type="entry name" value="Ank"/>
    <property type="match status" value="1"/>
</dbReference>
<dbReference type="SMART" id="SM00248">
    <property type="entry name" value="ANK"/>
    <property type="match status" value="3"/>
</dbReference>
<feature type="repeat" description="ANK" evidence="3">
    <location>
        <begin position="132"/>
        <end position="164"/>
    </location>
</feature>
<dbReference type="AlphaFoldDB" id="A0A1Y2F7X2"/>
<keyword evidence="5" id="KW-1185">Reference proteome</keyword>
<dbReference type="InterPro" id="IPR002110">
    <property type="entry name" value="Ankyrin_rpt"/>
</dbReference>
<dbReference type="PANTHER" id="PTHR24180">
    <property type="entry name" value="CYCLIN-DEPENDENT KINASE INHIBITOR 2C-RELATED"/>
    <property type="match status" value="1"/>
</dbReference>
<dbReference type="SUPFAM" id="SSF48403">
    <property type="entry name" value="Ankyrin repeat"/>
    <property type="match status" value="1"/>
</dbReference>
<proteinExistence type="predicted"/>
<evidence type="ECO:0000313" key="5">
    <source>
        <dbReference type="Proteomes" id="UP000193920"/>
    </source>
</evidence>
<dbReference type="OrthoDB" id="2118844at2759"/>
<dbReference type="InterPro" id="IPR036770">
    <property type="entry name" value="Ankyrin_rpt-contain_sf"/>
</dbReference>
<keyword evidence="2 3" id="KW-0040">ANK repeat</keyword>
<gene>
    <name evidence="4" type="ORF">LY90DRAFT_500583</name>
</gene>
<dbReference type="Proteomes" id="UP000193920">
    <property type="component" value="Unassembled WGS sequence"/>
</dbReference>
<dbReference type="PROSITE" id="PS50297">
    <property type="entry name" value="ANK_REP_REGION"/>
    <property type="match status" value="2"/>
</dbReference>
<comment type="caution">
    <text evidence="4">The sequence shown here is derived from an EMBL/GenBank/DDBJ whole genome shotgun (WGS) entry which is preliminary data.</text>
</comment>
<name>A0A1Y2F7X2_9FUNG</name>
<dbReference type="PANTHER" id="PTHR24180:SF45">
    <property type="entry name" value="POLY [ADP-RIBOSE] POLYMERASE TANKYRASE"/>
    <property type="match status" value="1"/>
</dbReference>
<feature type="repeat" description="ANK" evidence="3">
    <location>
        <begin position="50"/>
        <end position="82"/>
    </location>
</feature>
<feature type="repeat" description="ANK" evidence="3">
    <location>
        <begin position="102"/>
        <end position="131"/>
    </location>
</feature>
<dbReference type="PROSITE" id="PS50088">
    <property type="entry name" value="ANK_REPEAT"/>
    <property type="match status" value="3"/>
</dbReference>
<dbReference type="STRING" id="1754190.A0A1Y2F7X2"/>
<keyword evidence="1" id="KW-0677">Repeat</keyword>
<organism evidence="4 5">
    <name type="scientific">Neocallimastix californiae</name>
    <dbReference type="NCBI Taxonomy" id="1754190"/>
    <lineage>
        <taxon>Eukaryota</taxon>
        <taxon>Fungi</taxon>
        <taxon>Fungi incertae sedis</taxon>
        <taxon>Chytridiomycota</taxon>
        <taxon>Chytridiomycota incertae sedis</taxon>
        <taxon>Neocallimastigomycetes</taxon>
        <taxon>Neocallimastigales</taxon>
        <taxon>Neocallimastigaceae</taxon>
        <taxon>Neocallimastix</taxon>
    </lineage>
</organism>
<protein>
    <submittedName>
        <fullName evidence="4">Ankyrin</fullName>
    </submittedName>
</protein>